<protein>
    <recommendedName>
        <fullName evidence="2">DNA polymerase delta subunit 3</fullName>
    </recommendedName>
</protein>
<feature type="region of interest" description="Disordered" evidence="5">
    <location>
        <begin position="289"/>
        <end position="379"/>
    </location>
</feature>
<evidence type="ECO:0000256" key="5">
    <source>
        <dbReference type="SAM" id="MobiDB-lite"/>
    </source>
</evidence>
<dbReference type="Proteomes" id="UP001159042">
    <property type="component" value="Unassembled WGS sequence"/>
</dbReference>
<keyword evidence="7" id="KW-1185">Reference proteome</keyword>
<feature type="compositionally biased region" description="Low complexity" evidence="5">
    <location>
        <begin position="157"/>
        <end position="182"/>
    </location>
</feature>
<dbReference type="GO" id="GO:1904161">
    <property type="term" value="P:DNA synthesis involved in UV-damage excision repair"/>
    <property type="evidence" value="ECO:0007669"/>
    <property type="project" value="TreeGrafter"/>
</dbReference>
<dbReference type="GO" id="GO:0043625">
    <property type="term" value="C:delta DNA polymerase complex"/>
    <property type="evidence" value="ECO:0007669"/>
    <property type="project" value="InterPro"/>
</dbReference>
<keyword evidence="4" id="KW-0539">Nucleus</keyword>
<feature type="compositionally biased region" description="Polar residues" evidence="5">
    <location>
        <begin position="222"/>
        <end position="232"/>
    </location>
</feature>
<dbReference type="Gene3D" id="3.90.1030.20">
    <property type="entry name" value="DNA polymerase delta, p66 (Cdc27) subunit, wHTH domain"/>
    <property type="match status" value="1"/>
</dbReference>
<comment type="caution">
    <text evidence="6">The sequence shown here is derived from an EMBL/GenBank/DDBJ whole genome shotgun (WGS) entry which is preliminary data.</text>
</comment>
<dbReference type="GO" id="GO:0003887">
    <property type="term" value="F:DNA-directed DNA polymerase activity"/>
    <property type="evidence" value="ECO:0007669"/>
    <property type="project" value="TreeGrafter"/>
</dbReference>
<dbReference type="GO" id="GO:0006271">
    <property type="term" value="P:DNA strand elongation involved in DNA replication"/>
    <property type="evidence" value="ECO:0007669"/>
    <property type="project" value="TreeGrafter"/>
</dbReference>
<feature type="region of interest" description="Disordered" evidence="5">
    <location>
        <begin position="201"/>
        <end position="259"/>
    </location>
</feature>
<dbReference type="EMBL" id="JANEYG010000002">
    <property type="protein sequence ID" value="KAJ8924917.1"/>
    <property type="molecule type" value="Genomic_DNA"/>
</dbReference>
<dbReference type="InterPro" id="IPR041913">
    <property type="entry name" value="POLD3_sf"/>
</dbReference>
<dbReference type="PANTHER" id="PTHR17598:SF13">
    <property type="entry name" value="DNA POLYMERASE DELTA SUBUNIT 3"/>
    <property type="match status" value="1"/>
</dbReference>
<reference evidence="6 7" key="1">
    <citation type="journal article" date="2023" name="Insect Mol. Biol.">
        <title>Genome sequencing provides insights into the evolution of gene families encoding plant cell wall-degrading enzymes in longhorned beetles.</title>
        <authorList>
            <person name="Shin N.R."/>
            <person name="Okamura Y."/>
            <person name="Kirsch R."/>
            <person name="Pauchet Y."/>
        </authorList>
    </citation>
    <scope>NUCLEOTIDE SEQUENCE [LARGE SCALE GENOMIC DNA]</scope>
    <source>
        <strain evidence="6">EAD_L_NR</strain>
    </source>
</reference>
<evidence type="ECO:0000256" key="1">
    <source>
        <dbReference type="ARBA" id="ARBA00004123"/>
    </source>
</evidence>
<evidence type="ECO:0000256" key="4">
    <source>
        <dbReference type="ARBA" id="ARBA00023242"/>
    </source>
</evidence>
<dbReference type="PANTHER" id="PTHR17598">
    <property type="entry name" value="DNA POLYMERASE DELTA SUBUNIT 3"/>
    <property type="match status" value="1"/>
</dbReference>
<feature type="region of interest" description="Disordered" evidence="5">
    <location>
        <begin position="150"/>
        <end position="188"/>
    </location>
</feature>
<evidence type="ECO:0000313" key="7">
    <source>
        <dbReference type="Proteomes" id="UP001159042"/>
    </source>
</evidence>
<name>A0AAV8WEB3_9CUCU</name>
<sequence>MDTASEELYYQKIQELVQDDDKIVTVPSLASILGVSLQDSRSLISKYVEDQRKLKADEFAVTYILSGTFKDNGKRGVLLVKEDNLEKKRNLLNNNHHEVVYSIQKNKDVDFNIIALVDMFNATNIKDTALRGSVVGKNCVKRVLKFKKLPAPPPPTVKGKSSVFAAKAETSASTEKTTTAPKTESKSKPAAGIADLFKAAASKPKGGKNPVPIKQNKPVKSGSLTGFLTNATPKLLKAVSSSESDREANDLKAASSSKDTSLKNNISNIIDVDSEEEFVEVKKVVEPLKKVEAVKKNRKQENKKNSSKRQRDKSKEVPSKKRKRIIERRDSDSDDLFEKEEDTSDIIERSDEETERAPSPVVRKPLPPKNKRRKAVTRTYEDEEGFVVTKTEYIYETASEDESENVEPKACNDKKEEKPAPKQKAPEKKKLAKNQATLMSFFKKK</sequence>
<comment type="subcellular location">
    <subcellularLocation>
        <location evidence="1">Nucleus</location>
    </subcellularLocation>
</comment>
<keyword evidence="3" id="KW-0235">DNA replication</keyword>
<evidence type="ECO:0000256" key="2">
    <source>
        <dbReference type="ARBA" id="ARBA00017589"/>
    </source>
</evidence>
<gene>
    <name evidence="6" type="ORF">NQ315_001074</name>
</gene>
<dbReference type="AlphaFoldDB" id="A0AAV8WEB3"/>
<feature type="compositionally biased region" description="Acidic residues" evidence="5">
    <location>
        <begin position="332"/>
        <end position="354"/>
    </location>
</feature>
<feature type="compositionally biased region" description="Basic and acidic residues" evidence="5">
    <location>
        <begin position="289"/>
        <end position="304"/>
    </location>
</feature>
<feature type="compositionally biased region" description="Basic and acidic residues" evidence="5">
    <location>
        <begin position="406"/>
        <end position="429"/>
    </location>
</feature>
<accession>A0AAV8WEB3</accession>
<dbReference type="Pfam" id="PF09507">
    <property type="entry name" value="CDC27"/>
    <property type="match status" value="1"/>
</dbReference>
<organism evidence="6 7">
    <name type="scientific">Exocentrus adspersus</name>
    <dbReference type="NCBI Taxonomy" id="1586481"/>
    <lineage>
        <taxon>Eukaryota</taxon>
        <taxon>Metazoa</taxon>
        <taxon>Ecdysozoa</taxon>
        <taxon>Arthropoda</taxon>
        <taxon>Hexapoda</taxon>
        <taxon>Insecta</taxon>
        <taxon>Pterygota</taxon>
        <taxon>Neoptera</taxon>
        <taxon>Endopterygota</taxon>
        <taxon>Coleoptera</taxon>
        <taxon>Polyphaga</taxon>
        <taxon>Cucujiformia</taxon>
        <taxon>Chrysomeloidea</taxon>
        <taxon>Cerambycidae</taxon>
        <taxon>Lamiinae</taxon>
        <taxon>Acanthocinini</taxon>
        <taxon>Exocentrus</taxon>
    </lineage>
</organism>
<evidence type="ECO:0000256" key="3">
    <source>
        <dbReference type="ARBA" id="ARBA00022705"/>
    </source>
</evidence>
<feature type="region of interest" description="Disordered" evidence="5">
    <location>
        <begin position="396"/>
        <end position="445"/>
    </location>
</feature>
<dbReference type="InterPro" id="IPR019038">
    <property type="entry name" value="POLD3"/>
</dbReference>
<evidence type="ECO:0000313" key="6">
    <source>
        <dbReference type="EMBL" id="KAJ8924917.1"/>
    </source>
</evidence>
<proteinExistence type="predicted"/>
<dbReference type="GO" id="GO:0006297">
    <property type="term" value="P:nucleotide-excision repair, DNA gap filling"/>
    <property type="evidence" value="ECO:0007669"/>
    <property type="project" value="TreeGrafter"/>
</dbReference>